<protein>
    <submittedName>
        <fullName evidence="1">Uncharacterized protein</fullName>
    </submittedName>
</protein>
<organism evidence="1 2">
    <name type="scientific">Ligilactobacillus equi DSM 15833 = JCM 10991</name>
    <dbReference type="NCBI Taxonomy" id="1423740"/>
    <lineage>
        <taxon>Bacteria</taxon>
        <taxon>Bacillati</taxon>
        <taxon>Bacillota</taxon>
        <taxon>Bacilli</taxon>
        <taxon>Lactobacillales</taxon>
        <taxon>Lactobacillaceae</taxon>
        <taxon>Ligilactobacillus</taxon>
    </lineage>
</organism>
<reference evidence="1 2" key="1">
    <citation type="journal article" date="2015" name="Genome Announc.">
        <title>Expanding the biotechnology potential of lactobacilli through comparative genomics of 213 strains and associated genera.</title>
        <authorList>
            <person name="Sun Z."/>
            <person name="Harris H.M."/>
            <person name="McCann A."/>
            <person name="Guo C."/>
            <person name="Argimon S."/>
            <person name="Zhang W."/>
            <person name="Yang X."/>
            <person name="Jeffery I.B."/>
            <person name="Cooney J.C."/>
            <person name="Kagawa T.F."/>
            <person name="Liu W."/>
            <person name="Song Y."/>
            <person name="Salvetti E."/>
            <person name="Wrobel A."/>
            <person name="Rasinkangas P."/>
            <person name="Parkhill J."/>
            <person name="Rea M.C."/>
            <person name="O'Sullivan O."/>
            <person name="Ritari J."/>
            <person name="Douillard F.P."/>
            <person name="Paul Ross R."/>
            <person name="Yang R."/>
            <person name="Briner A.E."/>
            <person name="Felis G.E."/>
            <person name="de Vos W.M."/>
            <person name="Barrangou R."/>
            <person name="Klaenhammer T.R."/>
            <person name="Caufield P.W."/>
            <person name="Cui Y."/>
            <person name="Zhang H."/>
            <person name="O'Toole P.W."/>
        </authorList>
    </citation>
    <scope>NUCLEOTIDE SEQUENCE [LARGE SCALE GENOMIC DNA]</scope>
    <source>
        <strain evidence="1 2">DSM 15833</strain>
    </source>
</reference>
<comment type="caution">
    <text evidence="1">The sequence shown here is derived from an EMBL/GenBank/DDBJ whole genome shotgun (WGS) entry which is preliminary data.</text>
</comment>
<dbReference type="AlphaFoldDB" id="A0A0R1TW38"/>
<accession>A0A0R1TW38</accession>
<evidence type="ECO:0000313" key="2">
    <source>
        <dbReference type="Proteomes" id="UP000051048"/>
    </source>
</evidence>
<dbReference type="EMBL" id="AZFH01000009">
    <property type="protein sequence ID" value="KRL84420.1"/>
    <property type="molecule type" value="Genomic_DNA"/>
</dbReference>
<dbReference type="Proteomes" id="UP000051048">
    <property type="component" value="Unassembled WGS sequence"/>
</dbReference>
<dbReference type="RefSeq" id="WP_162149516.1">
    <property type="nucleotide sequence ID" value="NZ_BAMI01000050.1"/>
</dbReference>
<dbReference type="PATRIC" id="fig|1423740.3.peg.189"/>
<sequence>MTKITRLLESQKSSNSISRESGVSVATISRYRNNGIDGMTIKNAFKLTKYADKWISNNSVESKPDYIDETTIVRTETSYQLTVDDKKYTAYLCNDISGTMFVLVVGETVEIFWDKKNKQAAIKQVPSPFDTLSFYYKDPKANTIYRF</sequence>
<name>A0A0R1TW38_9LACO</name>
<evidence type="ECO:0000313" key="1">
    <source>
        <dbReference type="EMBL" id="KRL84420.1"/>
    </source>
</evidence>
<proteinExistence type="predicted"/>
<gene>
    <name evidence="1" type="ORF">FC36_GL000176</name>
</gene>